<evidence type="ECO:0000313" key="4">
    <source>
        <dbReference type="EMBL" id="KAG2451793.1"/>
    </source>
</evidence>
<gene>
    <name evidence="4" type="ORF">HYH02_003570</name>
</gene>
<evidence type="ECO:0000313" key="5">
    <source>
        <dbReference type="Proteomes" id="UP000613740"/>
    </source>
</evidence>
<dbReference type="AlphaFoldDB" id="A0A836B9R2"/>
<dbReference type="Pfam" id="PF00149">
    <property type="entry name" value="Metallophos"/>
    <property type="match status" value="1"/>
</dbReference>
<dbReference type="GO" id="GO:0016787">
    <property type="term" value="F:hydrolase activity"/>
    <property type="evidence" value="ECO:0007669"/>
    <property type="project" value="InterPro"/>
</dbReference>
<dbReference type="SUPFAM" id="SSF56300">
    <property type="entry name" value="Metallo-dependent phosphatases"/>
    <property type="match status" value="1"/>
</dbReference>
<dbReference type="EMBL" id="JAEHOD010000007">
    <property type="protein sequence ID" value="KAG2451793.1"/>
    <property type="molecule type" value="Genomic_DNA"/>
</dbReference>
<organism evidence="4 5">
    <name type="scientific">Chlamydomonas schloesseri</name>
    <dbReference type="NCBI Taxonomy" id="2026947"/>
    <lineage>
        <taxon>Eukaryota</taxon>
        <taxon>Viridiplantae</taxon>
        <taxon>Chlorophyta</taxon>
        <taxon>core chlorophytes</taxon>
        <taxon>Chlorophyceae</taxon>
        <taxon>CS clade</taxon>
        <taxon>Chlamydomonadales</taxon>
        <taxon>Chlamydomonadaceae</taxon>
        <taxon>Chlamydomonas</taxon>
    </lineage>
</organism>
<reference evidence="4" key="1">
    <citation type="journal article" date="2020" name="bioRxiv">
        <title>Comparative genomics of Chlamydomonas.</title>
        <authorList>
            <person name="Craig R.J."/>
            <person name="Hasan A.R."/>
            <person name="Ness R.W."/>
            <person name="Keightley P.D."/>
        </authorList>
    </citation>
    <scope>NUCLEOTIDE SEQUENCE</scope>
    <source>
        <strain evidence="4">CCAP 11/173</strain>
    </source>
</reference>
<feature type="compositionally biased region" description="Gly residues" evidence="1">
    <location>
        <begin position="382"/>
        <end position="403"/>
    </location>
</feature>
<evidence type="ECO:0000256" key="1">
    <source>
        <dbReference type="SAM" id="MobiDB-lite"/>
    </source>
</evidence>
<dbReference type="Proteomes" id="UP000613740">
    <property type="component" value="Unassembled WGS sequence"/>
</dbReference>
<feature type="domain" description="Calcineurin-like phosphoesterase" evidence="3">
    <location>
        <begin position="57"/>
        <end position="300"/>
    </location>
</feature>
<accession>A0A836B9R2</accession>
<dbReference type="PANTHER" id="PTHR43143">
    <property type="entry name" value="METALLOPHOSPHOESTERASE, CALCINEURIN SUPERFAMILY"/>
    <property type="match status" value="1"/>
</dbReference>
<dbReference type="InterPro" id="IPR051918">
    <property type="entry name" value="STPP_CPPED1"/>
</dbReference>
<dbReference type="InterPro" id="IPR004843">
    <property type="entry name" value="Calcineurin-like_PHP"/>
</dbReference>
<evidence type="ECO:0000256" key="2">
    <source>
        <dbReference type="SAM" id="Phobius"/>
    </source>
</evidence>
<comment type="caution">
    <text evidence="4">The sequence shown here is derived from an EMBL/GenBank/DDBJ whole genome shotgun (WGS) entry which is preliminary data.</text>
</comment>
<keyword evidence="2" id="KW-0472">Membrane</keyword>
<keyword evidence="2" id="KW-1133">Transmembrane helix</keyword>
<evidence type="ECO:0000259" key="3">
    <source>
        <dbReference type="Pfam" id="PF00149"/>
    </source>
</evidence>
<proteinExistence type="predicted"/>
<feature type="region of interest" description="Disordered" evidence="1">
    <location>
        <begin position="380"/>
        <end position="432"/>
    </location>
</feature>
<feature type="transmembrane region" description="Helical" evidence="2">
    <location>
        <begin position="21"/>
        <end position="44"/>
    </location>
</feature>
<protein>
    <recommendedName>
        <fullName evidence="3">Calcineurin-like phosphoesterase domain-containing protein</fullName>
    </recommendedName>
</protein>
<keyword evidence="2" id="KW-0812">Transmembrane</keyword>
<dbReference type="Gene3D" id="3.60.21.10">
    <property type="match status" value="1"/>
</dbReference>
<dbReference type="OrthoDB" id="9675250at2759"/>
<name>A0A836B9R2_9CHLO</name>
<dbReference type="PANTHER" id="PTHR43143:SF1">
    <property type="entry name" value="SERINE_THREONINE-PROTEIN PHOSPHATASE CPPED1"/>
    <property type="match status" value="1"/>
</dbReference>
<sequence>MAEKSFRRLREALGLIQHGSFFNIRTAVVFLASAALLCGIYLVASAARGTSEREGDIRVALLADAHLIGPQYVCCTESNDVDNESIMKTVERLKAAQQQIEALSPPPAAVVFLGDVIHNGYYSHNFEWYLANRNAYTVGGEIFGNFSVPVRYLWGNHDYHTSCGSAADSYDRTGLSHRLFRHFLGPAALPYSAVQMGRYKLIFLNAMLGPSWDPTHPRCDTKYASLGAEQLVWLERQLGGGGGGGGSGSGGQQPTFVFMHHPLPAALRNEAPELKHPDVLSVLLAHADNIMAVFSGHYHRGLDWRNAYPFPVLTLPACRYDSDNWFLLHLPREGPARSWRLLDWEKNKGGARCSDTWLYPAATAAEGGLAAAPVAAVAAAGESGGNGGGRPGAAAGGAGGGGPGPGPAPAGYEAFAPHPMDPQPPETGSCGTPRLEEVGAYELEPLQAAGDVPGPSGHQFNPEPPCCLTFQRAFLERCLQEGPTAACCAILGEHLRPSSAAYGASCMCWPPFWSQAQDVFRESGRNASEVLERCAREHGKALQWPGRVGGSCLQPGSRQLPPLA</sequence>
<keyword evidence="5" id="KW-1185">Reference proteome</keyword>
<dbReference type="InterPro" id="IPR029052">
    <property type="entry name" value="Metallo-depent_PP-like"/>
</dbReference>